<feature type="compositionally biased region" description="Basic residues" evidence="1">
    <location>
        <begin position="13"/>
        <end position="26"/>
    </location>
</feature>
<feature type="region of interest" description="Disordered" evidence="1">
    <location>
        <begin position="520"/>
        <end position="541"/>
    </location>
</feature>
<comment type="caution">
    <text evidence="3">The sequence shown here is derived from an EMBL/GenBank/DDBJ whole genome shotgun (WGS) entry which is preliminary data.</text>
</comment>
<feature type="region of interest" description="Disordered" evidence="1">
    <location>
        <begin position="161"/>
        <end position="232"/>
    </location>
</feature>
<dbReference type="GO" id="GO:0005096">
    <property type="term" value="F:GTPase activator activity"/>
    <property type="evidence" value="ECO:0007669"/>
    <property type="project" value="TreeGrafter"/>
</dbReference>
<dbReference type="GO" id="GO:0031267">
    <property type="term" value="F:small GTPase binding"/>
    <property type="evidence" value="ECO:0007669"/>
    <property type="project" value="TreeGrafter"/>
</dbReference>
<dbReference type="EMBL" id="JAGTJQ010000007">
    <property type="protein sequence ID" value="KAH7027864.1"/>
    <property type="molecule type" value="Genomic_DNA"/>
</dbReference>
<keyword evidence="4" id="KW-1185">Reference proteome</keyword>
<dbReference type="OrthoDB" id="294251at2759"/>
<sequence length="603" mass="67616">MAPADSQSVRSSSSRRRRTNHERPRTRGSGTEAAHVDTPAQLDSIPAAVPRPNPPNIRLISAEAEKESQKVRSLYTSGEGLNWEDVGEPPPPLGGAPSQFTSDSPLELPPTRGTHVSSSVTLTDGDDPNLPAPWTDQRTEGIEDWDGINVEDVDRYGFILPAKPQTRTANSEDSDNAPDSPRKSRSTLRKMAYGGNSLTPRRGPSRKSSARSLHSHASDFSTATYRSSRSPMRTAMNLLPHNRDRRLVDEAGDVLAMQPGLTNIAEDESAEILADEAKRKEVSRTEKWRRMATVVKQGEDGQGMVFEFDLKHPKLLKRVWKGIPDCWRSAAWFSFLASSARASGDSYATDEQLKSDFLRLVDEPSPDDGQIDLDVPRTINQHIMFRRRYRGGQRLLFRVLHCVSLYFPNTGYVQGMAPLAATLLSYYDEENCFIMLVRLWEYRGLDWLYTAGFEKLMETLQDFETLWLTDREVTKTLSDLSVQPMAYATRWYLTLFNLAIPFAAQLRIWDAFMLLGTSPKSKAGPDPSEGETTDSGEPPSKGLEILHAASAAIIDVYNDSLVDSDFENAMKILTSWVPIKDVEHFIGVVHAEWKRHENKQKSF</sequence>
<feature type="domain" description="Rab-GAP TBC" evidence="2">
    <location>
        <begin position="322"/>
        <end position="516"/>
    </location>
</feature>
<gene>
    <name evidence="3" type="ORF">B0I36DRAFT_246793</name>
</gene>
<organism evidence="3 4">
    <name type="scientific">Microdochium trichocladiopsis</name>
    <dbReference type="NCBI Taxonomy" id="1682393"/>
    <lineage>
        <taxon>Eukaryota</taxon>
        <taxon>Fungi</taxon>
        <taxon>Dikarya</taxon>
        <taxon>Ascomycota</taxon>
        <taxon>Pezizomycotina</taxon>
        <taxon>Sordariomycetes</taxon>
        <taxon>Xylariomycetidae</taxon>
        <taxon>Xylariales</taxon>
        <taxon>Microdochiaceae</taxon>
        <taxon>Microdochium</taxon>
    </lineage>
</organism>
<evidence type="ECO:0000313" key="3">
    <source>
        <dbReference type="EMBL" id="KAH7027864.1"/>
    </source>
</evidence>
<dbReference type="Pfam" id="PF00566">
    <property type="entry name" value="RabGAP-TBC"/>
    <property type="match status" value="1"/>
</dbReference>
<dbReference type="Gene3D" id="1.10.8.270">
    <property type="entry name" value="putative rabgap domain of human tbc1 domain family member 14 like domains"/>
    <property type="match status" value="1"/>
</dbReference>
<dbReference type="PROSITE" id="PS50086">
    <property type="entry name" value="TBC_RABGAP"/>
    <property type="match status" value="1"/>
</dbReference>
<evidence type="ECO:0000259" key="2">
    <source>
        <dbReference type="PROSITE" id="PS50086"/>
    </source>
</evidence>
<dbReference type="GeneID" id="70179797"/>
<accession>A0A9P9BNV9</accession>
<dbReference type="PANTHER" id="PTHR47219:SF9">
    <property type="entry name" value="GTPASE ACTIVATING PROTEIN AND CENTROSOME-ASSOCIATED, ISOFORM B"/>
    <property type="match status" value="1"/>
</dbReference>
<evidence type="ECO:0000313" key="4">
    <source>
        <dbReference type="Proteomes" id="UP000756346"/>
    </source>
</evidence>
<reference evidence="3" key="1">
    <citation type="journal article" date="2021" name="Nat. Commun.">
        <title>Genetic determinants of endophytism in the Arabidopsis root mycobiome.</title>
        <authorList>
            <person name="Mesny F."/>
            <person name="Miyauchi S."/>
            <person name="Thiergart T."/>
            <person name="Pickel B."/>
            <person name="Atanasova L."/>
            <person name="Karlsson M."/>
            <person name="Huettel B."/>
            <person name="Barry K.W."/>
            <person name="Haridas S."/>
            <person name="Chen C."/>
            <person name="Bauer D."/>
            <person name="Andreopoulos W."/>
            <person name="Pangilinan J."/>
            <person name="LaButti K."/>
            <person name="Riley R."/>
            <person name="Lipzen A."/>
            <person name="Clum A."/>
            <person name="Drula E."/>
            <person name="Henrissat B."/>
            <person name="Kohler A."/>
            <person name="Grigoriev I.V."/>
            <person name="Martin F.M."/>
            <person name="Hacquard S."/>
        </authorList>
    </citation>
    <scope>NUCLEOTIDE SEQUENCE</scope>
    <source>
        <strain evidence="3">MPI-CAGE-CH-0230</strain>
    </source>
</reference>
<feature type="region of interest" description="Disordered" evidence="1">
    <location>
        <begin position="1"/>
        <end position="140"/>
    </location>
</feature>
<evidence type="ECO:0000256" key="1">
    <source>
        <dbReference type="SAM" id="MobiDB-lite"/>
    </source>
</evidence>
<dbReference type="SMART" id="SM00164">
    <property type="entry name" value="TBC"/>
    <property type="match status" value="1"/>
</dbReference>
<dbReference type="InterPro" id="IPR035969">
    <property type="entry name" value="Rab-GAP_TBC_sf"/>
</dbReference>
<dbReference type="Gene3D" id="1.10.472.80">
    <property type="entry name" value="Ypt/Rab-GAP domain of gyp1p, domain 3"/>
    <property type="match status" value="1"/>
</dbReference>
<proteinExistence type="predicted"/>
<name>A0A9P9BNV9_9PEZI</name>
<dbReference type="InterPro" id="IPR000195">
    <property type="entry name" value="Rab-GAP-TBC_dom"/>
</dbReference>
<dbReference type="PANTHER" id="PTHR47219">
    <property type="entry name" value="RAB GTPASE-ACTIVATING PROTEIN 1-LIKE"/>
    <property type="match status" value="1"/>
</dbReference>
<feature type="compositionally biased region" description="Low complexity" evidence="1">
    <location>
        <begin position="1"/>
        <end position="12"/>
    </location>
</feature>
<dbReference type="FunFam" id="1.10.8.270:FF:000023">
    <property type="entry name" value="TBC domain-containing protein C1778.09"/>
    <property type="match status" value="1"/>
</dbReference>
<dbReference type="InterPro" id="IPR050302">
    <property type="entry name" value="Rab_GAP_TBC_domain"/>
</dbReference>
<feature type="compositionally biased region" description="Polar residues" evidence="1">
    <location>
        <begin position="218"/>
        <end position="231"/>
    </location>
</feature>
<dbReference type="AlphaFoldDB" id="A0A9P9BNV9"/>
<dbReference type="SUPFAM" id="SSF47923">
    <property type="entry name" value="Ypt/Rab-GAP domain of gyp1p"/>
    <property type="match status" value="2"/>
</dbReference>
<protein>
    <submittedName>
        <fullName evidence="3">Rab-GTPase-TBC domain-containing protein</fullName>
    </submittedName>
</protein>
<dbReference type="Proteomes" id="UP000756346">
    <property type="component" value="Unassembled WGS sequence"/>
</dbReference>
<dbReference type="RefSeq" id="XP_046010663.1">
    <property type="nucleotide sequence ID" value="XM_046150251.1"/>
</dbReference>